<gene>
    <name evidence="1" type="ORF">LMG27198_33010</name>
</gene>
<evidence type="ECO:0000313" key="1">
    <source>
        <dbReference type="EMBL" id="GLI94309.1"/>
    </source>
</evidence>
<name>A0A9W6GWT7_9HYPH</name>
<protein>
    <submittedName>
        <fullName evidence="1">Uncharacterized protein</fullName>
    </submittedName>
</protein>
<dbReference type="AlphaFoldDB" id="A0A9W6GWT7"/>
<dbReference type="RefSeq" id="WP_281804312.1">
    <property type="nucleotide sequence ID" value="NZ_BSEC01000001.1"/>
</dbReference>
<keyword evidence="2" id="KW-1185">Reference proteome</keyword>
<sequence length="219" mass="24300">MAESVSAIIATGLAFIEAKKALPHGQFERLFANHADPLPEPVACSHDTAKRLMAIARTPALSKGAHAPLLPTSWTTLYELTKLPEDKLEIALSEGWVRPETQRGDVKEIRERLGVESKPRKARALRFFARLRLAHFQRGDRIVQRKPLVFHKVVKIGRAFLQPRLLRVALLQGALMFNGFRVGFVERNIASENARGGFGKGAKNCPSLRKTGVGNAFSF</sequence>
<dbReference type="Proteomes" id="UP001144323">
    <property type="component" value="Unassembled WGS sequence"/>
</dbReference>
<comment type="caution">
    <text evidence="1">The sequence shown here is derived from an EMBL/GenBank/DDBJ whole genome shotgun (WGS) entry which is preliminary data.</text>
</comment>
<organism evidence="1 2">
    <name type="scientific">Methylocystis echinoides</name>
    <dbReference type="NCBI Taxonomy" id="29468"/>
    <lineage>
        <taxon>Bacteria</taxon>
        <taxon>Pseudomonadati</taxon>
        <taxon>Pseudomonadota</taxon>
        <taxon>Alphaproteobacteria</taxon>
        <taxon>Hyphomicrobiales</taxon>
        <taxon>Methylocystaceae</taxon>
        <taxon>Methylocystis</taxon>
    </lineage>
</organism>
<reference evidence="1" key="1">
    <citation type="journal article" date="2023" name="Int. J. Syst. Evol. Microbiol.">
        <title>Methylocystis iwaonis sp. nov., a type II methane-oxidizing bacterium from surface soil of a rice paddy field in Japan, and emended description of the genus Methylocystis (ex Whittenbury et al. 1970) Bowman et al. 1993.</title>
        <authorList>
            <person name="Kaise H."/>
            <person name="Sawadogo J.B."/>
            <person name="Alam M.S."/>
            <person name="Ueno C."/>
            <person name="Dianou D."/>
            <person name="Shinjo R."/>
            <person name="Asakawa S."/>
        </authorList>
    </citation>
    <scope>NUCLEOTIDE SEQUENCE</scope>
    <source>
        <strain evidence="1">LMG27198</strain>
    </source>
</reference>
<evidence type="ECO:0000313" key="2">
    <source>
        <dbReference type="Proteomes" id="UP001144323"/>
    </source>
</evidence>
<dbReference type="EMBL" id="BSEC01000001">
    <property type="protein sequence ID" value="GLI94309.1"/>
    <property type="molecule type" value="Genomic_DNA"/>
</dbReference>
<accession>A0A9W6GWT7</accession>
<proteinExistence type="predicted"/>